<organism evidence="4 5">
    <name type="scientific">Pseudomassariella vexata</name>
    <dbReference type="NCBI Taxonomy" id="1141098"/>
    <lineage>
        <taxon>Eukaryota</taxon>
        <taxon>Fungi</taxon>
        <taxon>Dikarya</taxon>
        <taxon>Ascomycota</taxon>
        <taxon>Pezizomycotina</taxon>
        <taxon>Sordariomycetes</taxon>
        <taxon>Xylariomycetidae</taxon>
        <taxon>Amphisphaeriales</taxon>
        <taxon>Pseudomassariaceae</taxon>
        <taxon>Pseudomassariella</taxon>
    </lineage>
</organism>
<dbReference type="GO" id="GO:0042393">
    <property type="term" value="F:histone binding"/>
    <property type="evidence" value="ECO:0007669"/>
    <property type="project" value="TreeGrafter"/>
</dbReference>
<dbReference type="GO" id="GO:0006334">
    <property type="term" value="P:nucleosome assembly"/>
    <property type="evidence" value="ECO:0007669"/>
    <property type="project" value="TreeGrafter"/>
</dbReference>
<feature type="compositionally biased region" description="Polar residues" evidence="3">
    <location>
        <begin position="13"/>
        <end position="28"/>
    </location>
</feature>
<comment type="caution">
    <text evidence="4">The sequence shown here is derived from an EMBL/GenBank/DDBJ whole genome shotgun (WGS) entry which is preliminary data.</text>
</comment>
<dbReference type="OrthoDB" id="5430658at2759"/>
<dbReference type="RefSeq" id="XP_040714069.1">
    <property type="nucleotide sequence ID" value="XM_040860550.1"/>
</dbReference>
<feature type="region of interest" description="Disordered" evidence="3">
    <location>
        <begin position="400"/>
        <end position="425"/>
    </location>
</feature>
<feature type="compositionally biased region" description="Polar residues" evidence="3">
    <location>
        <begin position="227"/>
        <end position="239"/>
    </location>
</feature>
<feature type="compositionally biased region" description="Polar residues" evidence="3">
    <location>
        <begin position="53"/>
        <end position="66"/>
    </location>
</feature>
<dbReference type="PANTHER" id="PTHR22691">
    <property type="entry name" value="YEAST SPT2-RELATED"/>
    <property type="match status" value="1"/>
</dbReference>
<accession>A0A1Y2DSH3</accession>
<feature type="compositionally biased region" description="Polar residues" evidence="3">
    <location>
        <begin position="74"/>
        <end position="94"/>
    </location>
</feature>
<feature type="compositionally biased region" description="Basic and acidic residues" evidence="3">
    <location>
        <begin position="400"/>
        <end position="419"/>
    </location>
</feature>
<dbReference type="AlphaFoldDB" id="A0A1Y2DSH3"/>
<name>A0A1Y2DSH3_9PEZI</name>
<protein>
    <recommendedName>
        <fullName evidence="6">SPT2 chromatin protein-domain-containing protein</fullName>
    </recommendedName>
</protein>
<feature type="region of interest" description="Disordered" evidence="3">
    <location>
        <begin position="10"/>
        <end position="386"/>
    </location>
</feature>
<evidence type="ECO:0000313" key="4">
    <source>
        <dbReference type="EMBL" id="ORY62233.1"/>
    </source>
</evidence>
<dbReference type="GO" id="GO:0005730">
    <property type="term" value="C:nucleolus"/>
    <property type="evidence" value="ECO:0007669"/>
    <property type="project" value="TreeGrafter"/>
</dbReference>
<dbReference type="InterPro" id="IPR013256">
    <property type="entry name" value="Chromatin_SPT2"/>
</dbReference>
<reference evidence="4 5" key="1">
    <citation type="submission" date="2016-07" db="EMBL/GenBank/DDBJ databases">
        <title>Pervasive Adenine N6-methylation of Active Genes in Fungi.</title>
        <authorList>
            <consortium name="DOE Joint Genome Institute"/>
            <person name="Mondo S.J."/>
            <person name="Dannebaum R.O."/>
            <person name="Kuo R.C."/>
            <person name="Labutti K."/>
            <person name="Haridas S."/>
            <person name="Kuo A."/>
            <person name="Salamov A."/>
            <person name="Ahrendt S.R."/>
            <person name="Lipzen A."/>
            <person name="Sullivan W."/>
            <person name="Andreopoulos W.B."/>
            <person name="Clum A."/>
            <person name="Lindquist E."/>
            <person name="Daum C."/>
            <person name="Ramamoorthy G.K."/>
            <person name="Gryganskyi A."/>
            <person name="Culley D."/>
            <person name="Magnuson J.K."/>
            <person name="James T.Y."/>
            <person name="O'Malley M.A."/>
            <person name="Stajich J.E."/>
            <person name="Spatafora J.W."/>
            <person name="Visel A."/>
            <person name="Grigoriev I.V."/>
        </authorList>
    </citation>
    <scope>NUCLEOTIDE SEQUENCE [LARGE SCALE GENOMIC DNA]</scope>
    <source>
        <strain evidence="4 5">CBS 129021</strain>
    </source>
</reference>
<feature type="compositionally biased region" description="Basic and acidic residues" evidence="3">
    <location>
        <begin position="252"/>
        <end position="264"/>
    </location>
</feature>
<keyword evidence="2" id="KW-0175">Coiled coil</keyword>
<feature type="compositionally biased region" description="Low complexity" evidence="3">
    <location>
        <begin position="166"/>
        <end position="177"/>
    </location>
</feature>
<comment type="similarity">
    <text evidence="1">Belongs to the SPT2 family.</text>
</comment>
<dbReference type="PANTHER" id="PTHR22691:SF8">
    <property type="entry name" value="PROTEIN SPT2 HOMOLOG"/>
    <property type="match status" value="1"/>
</dbReference>
<dbReference type="InParanoid" id="A0A1Y2DSH3"/>
<evidence type="ECO:0000313" key="5">
    <source>
        <dbReference type="Proteomes" id="UP000193689"/>
    </source>
</evidence>
<dbReference type="GeneID" id="63776762"/>
<feature type="compositionally biased region" description="Low complexity" evidence="3">
    <location>
        <begin position="37"/>
        <end position="47"/>
    </location>
</feature>
<evidence type="ECO:0000256" key="1">
    <source>
        <dbReference type="ARBA" id="ARBA00006461"/>
    </source>
</evidence>
<feature type="compositionally biased region" description="Low complexity" evidence="3">
    <location>
        <begin position="95"/>
        <end position="106"/>
    </location>
</feature>
<gene>
    <name evidence="4" type="ORF">BCR38DRAFT_437914</name>
</gene>
<evidence type="ECO:0000256" key="3">
    <source>
        <dbReference type="SAM" id="MobiDB-lite"/>
    </source>
</evidence>
<sequence>MPIGDLLAEISGEKSSPAPSNLKISTSAGIKRKADNDPNGIPNGIPNKVSKIRQANGSYATSSVARNTDGDAKQSLSASRNALSIKPTTPSSRITATAKPSSSTASNQRPAATSSSSSDSRPYTGTATPGRLNGRPSPLPSTTLKGDKPALAARPKPNSSVPSAKPSPTTPTLLDPSKAPKKGSFAEIMARGAKAQQIMPKAGVIQHKPVPKLTHKQRNERIKGKLGSSTGKARSATGQGSKGPRPSTASRDGPKNGMSKDSKANGRSRPNSSGSDAPEKKLKKAALATTGYTGTARPPPASSAAKKSSASRNSQFSASSRTAGGLLAPPKAKSRGRFEEEYDDELDDFIVDDEDHDDGPQPGGYSREYDYASDASSDMEAGLSDIDVEERKAEYIAREEDRREKALEEKLKREKEERKRRLGIP</sequence>
<feature type="compositionally biased region" description="Acidic residues" evidence="3">
    <location>
        <begin position="340"/>
        <end position="357"/>
    </location>
</feature>
<evidence type="ECO:0008006" key="6">
    <source>
        <dbReference type="Google" id="ProtNLM"/>
    </source>
</evidence>
<evidence type="ECO:0000256" key="2">
    <source>
        <dbReference type="ARBA" id="ARBA00023054"/>
    </source>
</evidence>
<dbReference type="GO" id="GO:0006360">
    <property type="term" value="P:transcription by RNA polymerase I"/>
    <property type="evidence" value="ECO:0007669"/>
    <property type="project" value="TreeGrafter"/>
</dbReference>
<dbReference type="EMBL" id="MCFJ01000009">
    <property type="protein sequence ID" value="ORY62233.1"/>
    <property type="molecule type" value="Genomic_DNA"/>
</dbReference>
<dbReference type="Pfam" id="PF08243">
    <property type="entry name" value="SPT2"/>
    <property type="match status" value="1"/>
</dbReference>
<dbReference type="Proteomes" id="UP000193689">
    <property type="component" value="Unassembled WGS sequence"/>
</dbReference>
<dbReference type="SMART" id="SM00784">
    <property type="entry name" value="SPT2"/>
    <property type="match status" value="1"/>
</dbReference>
<dbReference type="GO" id="GO:0003677">
    <property type="term" value="F:DNA binding"/>
    <property type="evidence" value="ECO:0007669"/>
    <property type="project" value="TreeGrafter"/>
</dbReference>
<proteinExistence type="inferred from homology"/>
<keyword evidence="5" id="KW-1185">Reference proteome</keyword>
<feature type="compositionally biased region" description="Low complexity" evidence="3">
    <location>
        <begin position="285"/>
        <end position="321"/>
    </location>
</feature>
<dbReference type="STRING" id="1141098.A0A1Y2DSH3"/>